<proteinExistence type="predicted"/>
<dbReference type="AlphaFoldDB" id="A0A060T7K4"/>
<accession>A0A060T7K4</accession>
<reference evidence="1" key="1">
    <citation type="submission" date="2014-02" db="EMBL/GenBank/DDBJ databases">
        <authorList>
            <person name="Genoscope - CEA"/>
        </authorList>
    </citation>
    <scope>NUCLEOTIDE SEQUENCE</scope>
    <source>
        <strain evidence="1">LS3</strain>
    </source>
</reference>
<protein>
    <submittedName>
        <fullName evidence="1">ARAD1D00154p</fullName>
    </submittedName>
</protein>
<organism evidence="1">
    <name type="scientific">Blastobotrys adeninivorans</name>
    <name type="common">Yeast</name>
    <name type="synonym">Arxula adeninivorans</name>
    <dbReference type="NCBI Taxonomy" id="409370"/>
    <lineage>
        <taxon>Eukaryota</taxon>
        <taxon>Fungi</taxon>
        <taxon>Dikarya</taxon>
        <taxon>Ascomycota</taxon>
        <taxon>Saccharomycotina</taxon>
        <taxon>Dipodascomycetes</taxon>
        <taxon>Dipodascales</taxon>
        <taxon>Trichomonascaceae</taxon>
        <taxon>Blastobotrys</taxon>
    </lineage>
</organism>
<sequence>MYFCYSWEYISKHCEDSYKIPPKRVRLYEEIPLMAEGRSGVFHARYPDARIWCTTIFEPKRGVNGARMVSLYLLDLEEQDGCIFGKVEGIFQENIGDEC</sequence>
<name>A0A060T7K4_BLAAD</name>
<dbReference type="EMBL" id="HG937694">
    <property type="protein sequence ID" value="CDP36943.1"/>
    <property type="molecule type" value="Genomic_DNA"/>
</dbReference>
<gene>
    <name evidence="1" type="ORF">GNLVRS02_ARAD1D00154g</name>
</gene>
<reference evidence="1" key="2">
    <citation type="submission" date="2014-06" db="EMBL/GenBank/DDBJ databases">
        <title>The complete genome of Blastobotrys (Arxula) adeninivorans LS3 - a yeast of biotechnological interest.</title>
        <authorList>
            <person name="Kunze G."/>
            <person name="Gaillardin C."/>
            <person name="Czernicka M."/>
            <person name="Durrens P."/>
            <person name="Martin T."/>
            <person name="Boer E."/>
            <person name="Gabaldon T."/>
            <person name="Cruz J."/>
            <person name="Talla E."/>
            <person name="Marck C."/>
            <person name="Goffeau A."/>
            <person name="Barbe V."/>
            <person name="Baret P."/>
            <person name="Baronian K."/>
            <person name="Beier S."/>
            <person name="Bleykasten C."/>
            <person name="Bode R."/>
            <person name="Casaregola S."/>
            <person name="Despons L."/>
            <person name="Fairhead C."/>
            <person name="Giersberg M."/>
            <person name="Gierski P."/>
            <person name="Hahnel U."/>
            <person name="Hartmann A."/>
            <person name="Jankowska D."/>
            <person name="Jubin C."/>
            <person name="Jung P."/>
            <person name="Lafontaine I."/>
            <person name="Leh-Louis V."/>
            <person name="Lemaire M."/>
            <person name="Marcet-Houben M."/>
            <person name="Mascher M."/>
            <person name="Morel G."/>
            <person name="Richard G.-F."/>
            <person name="Riechen J."/>
            <person name="Sacerdot C."/>
            <person name="Sarkar A."/>
            <person name="Savel G."/>
            <person name="Schacherer J."/>
            <person name="Sherman D."/>
            <person name="Straub M.-L."/>
            <person name="Stein N."/>
            <person name="Thierry A."/>
            <person name="Trautwein-Schult A."/>
            <person name="Westhof E."/>
            <person name="Worch S."/>
            <person name="Dujon B."/>
            <person name="Souciet J.-L."/>
            <person name="Wincker P."/>
            <person name="Scholz U."/>
            <person name="Neuveglise N."/>
        </authorList>
    </citation>
    <scope>NUCLEOTIDE SEQUENCE</scope>
    <source>
        <strain evidence="1">LS3</strain>
    </source>
</reference>
<evidence type="ECO:0000313" key="1">
    <source>
        <dbReference type="EMBL" id="CDP36943.1"/>
    </source>
</evidence>